<comment type="caution">
    <text evidence="1">The sequence shown here is derived from an EMBL/GenBank/DDBJ whole genome shotgun (WGS) entry which is preliminary data.</text>
</comment>
<reference evidence="1" key="1">
    <citation type="journal article" date="2014" name="Front. Microbiol.">
        <title>High frequency of phylogenetically diverse reductive dehalogenase-homologous genes in deep subseafloor sedimentary metagenomes.</title>
        <authorList>
            <person name="Kawai M."/>
            <person name="Futagami T."/>
            <person name="Toyoda A."/>
            <person name="Takaki Y."/>
            <person name="Nishi S."/>
            <person name="Hori S."/>
            <person name="Arai W."/>
            <person name="Tsubouchi T."/>
            <person name="Morono Y."/>
            <person name="Uchiyama I."/>
            <person name="Ito T."/>
            <person name="Fujiyama A."/>
            <person name="Inagaki F."/>
            <person name="Takami H."/>
        </authorList>
    </citation>
    <scope>NUCLEOTIDE SEQUENCE</scope>
    <source>
        <strain evidence="1">Expedition CK06-06</strain>
    </source>
</reference>
<feature type="non-terminal residue" evidence="1">
    <location>
        <position position="1"/>
    </location>
</feature>
<protein>
    <submittedName>
        <fullName evidence="1">Uncharacterized protein</fullName>
    </submittedName>
</protein>
<accession>X0RG33</accession>
<dbReference type="EMBL" id="BARS01005024">
    <property type="protein sequence ID" value="GAF67864.1"/>
    <property type="molecule type" value="Genomic_DNA"/>
</dbReference>
<name>X0RG33_9ZZZZ</name>
<proteinExistence type="predicted"/>
<evidence type="ECO:0000313" key="1">
    <source>
        <dbReference type="EMBL" id="GAF67864.1"/>
    </source>
</evidence>
<sequence>STYWNLGFGLNEGDVKNDDEGMANMADLGGSMAFLLKKIKG</sequence>
<organism evidence="1">
    <name type="scientific">marine sediment metagenome</name>
    <dbReference type="NCBI Taxonomy" id="412755"/>
    <lineage>
        <taxon>unclassified sequences</taxon>
        <taxon>metagenomes</taxon>
        <taxon>ecological metagenomes</taxon>
    </lineage>
</organism>
<dbReference type="AlphaFoldDB" id="X0RG33"/>
<gene>
    <name evidence="1" type="ORF">S01H1_09836</name>
</gene>